<dbReference type="InterPro" id="IPR042282">
    <property type="entry name" value="FKBP6/shu"/>
</dbReference>
<dbReference type="Pfam" id="PF00254">
    <property type="entry name" value="FKBP_C"/>
    <property type="match status" value="1"/>
</dbReference>
<dbReference type="STRING" id="104421.E2A4Y8"/>
<dbReference type="SUPFAM" id="SSF48452">
    <property type="entry name" value="TPR-like"/>
    <property type="match status" value="1"/>
</dbReference>
<dbReference type="SMART" id="SM00028">
    <property type="entry name" value="TPR"/>
    <property type="match status" value="1"/>
</dbReference>
<organism evidence="8">
    <name type="scientific">Camponotus floridanus</name>
    <name type="common">Florida carpenter ant</name>
    <dbReference type="NCBI Taxonomy" id="104421"/>
    <lineage>
        <taxon>Eukaryota</taxon>
        <taxon>Metazoa</taxon>
        <taxon>Ecdysozoa</taxon>
        <taxon>Arthropoda</taxon>
        <taxon>Hexapoda</taxon>
        <taxon>Insecta</taxon>
        <taxon>Pterygota</taxon>
        <taxon>Neoptera</taxon>
        <taxon>Endopterygota</taxon>
        <taxon>Hymenoptera</taxon>
        <taxon>Apocrita</taxon>
        <taxon>Aculeata</taxon>
        <taxon>Formicoidea</taxon>
        <taxon>Formicidae</taxon>
        <taxon>Formicinae</taxon>
        <taxon>Camponotus</taxon>
    </lineage>
</organism>
<keyword evidence="2" id="KW-0677">Repeat</keyword>
<dbReference type="Gene3D" id="1.25.40.10">
    <property type="entry name" value="Tetratricopeptide repeat domain"/>
    <property type="match status" value="1"/>
</dbReference>
<dbReference type="PANTHER" id="PTHR46674:SF1">
    <property type="entry name" value="INACTIVE PEPTIDYL-PROLYL CIS-TRANS ISOMERASE FKBP6"/>
    <property type="match status" value="1"/>
</dbReference>
<dbReference type="GO" id="GO:0007283">
    <property type="term" value="P:spermatogenesis"/>
    <property type="evidence" value="ECO:0007669"/>
    <property type="project" value="TreeGrafter"/>
</dbReference>
<evidence type="ECO:0000256" key="2">
    <source>
        <dbReference type="ARBA" id="ARBA00022737"/>
    </source>
</evidence>
<evidence type="ECO:0000313" key="8">
    <source>
        <dbReference type="Proteomes" id="UP000000311"/>
    </source>
</evidence>
<dbReference type="EMBL" id="GL436770">
    <property type="protein sequence ID" value="EFN71505.1"/>
    <property type="molecule type" value="Genomic_DNA"/>
</dbReference>
<dbReference type="InterPro" id="IPR011990">
    <property type="entry name" value="TPR-like_helical_dom_sf"/>
</dbReference>
<dbReference type="OrthoDB" id="8116123at2759"/>
<comment type="catalytic activity">
    <reaction evidence="4">
        <text>[protein]-peptidylproline (omega=180) = [protein]-peptidylproline (omega=0)</text>
        <dbReference type="Rhea" id="RHEA:16237"/>
        <dbReference type="Rhea" id="RHEA-COMP:10747"/>
        <dbReference type="Rhea" id="RHEA-COMP:10748"/>
        <dbReference type="ChEBI" id="CHEBI:83833"/>
        <dbReference type="ChEBI" id="CHEBI:83834"/>
        <dbReference type="EC" id="5.2.1.8"/>
    </reaction>
</comment>
<dbReference type="PANTHER" id="PTHR46674">
    <property type="entry name" value="INACTIVE PEPTIDYL-PROLYL CIS-TRANS ISOMERASE FKBP6"/>
    <property type="match status" value="1"/>
</dbReference>
<dbReference type="GO" id="GO:0034587">
    <property type="term" value="P:piRNA processing"/>
    <property type="evidence" value="ECO:0007669"/>
    <property type="project" value="TreeGrafter"/>
</dbReference>
<evidence type="ECO:0000256" key="3">
    <source>
        <dbReference type="ARBA" id="ARBA00022803"/>
    </source>
</evidence>
<gene>
    <name evidence="7" type="ORF">EAG_08784</name>
</gene>
<feature type="repeat" description="TPR" evidence="5">
    <location>
        <begin position="310"/>
        <end position="343"/>
    </location>
</feature>
<accession>E2A4Y8</accession>
<dbReference type="KEGG" id="cfo:105248556"/>
<dbReference type="InterPro" id="IPR019734">
    <property type="entry name" value="TPR_rpt"/>
</dbReference>
<reference evidence="7 8" key="1">
    <citation type="journal article" date="2010" name="Science">
        <title>Genomic comparison of the ants Camponotus floridanus and Harpegnathos saltator.</title>
        <authorList>
            <person name="Bonasio R."/>
            <person name="Zhang G."/>
            <person name="Ye C."/>
            <person name="Mutti N.S."/>
            <person name="Fang X."/>
            <person name="Qin N."/>
            <person name="Donahue G."/>
            <person name="Yang P."/>
            <person name="Li Q."/>
            <person name="Li C."/>
            <person name="Zhang P."/>
            <person name="Huang Z."/>
            <person name="Berger S.L."/>
            <person name="Reinberg D."/>
            <person name="Wang J."/>
            <person name="Liebig J."/>
        </authorList>
    </citation>
    <scope>NUCLEOTIDE SEQUENCE [LARGE SCALE GENOMIC DNA]</scope>
    <source>
        <strain evidence="8">C129</strain>
    </source>
</reference>
<dbReference type="InParanoid" id="E2A4Y8"/>
<keyword evidence="4" id="KW-0697">Rotamase</keyword>
<dbReference type="GO" id="GO:0005737">
    <property type="term" value="C:cytoplasm"/>
    <property type="evidence" value="ECO:0007669"/>
    <property type="project" value="TreeGrafter"/>
</dbReference>
<evidence type="ECO:0000256" key="4">
    <source>
        <dbReference type="PROSITE-ProRule" id="PRU00277"/>
    </source>
</evidence>
<dbReference type="PROSITE" id="PS50293">
    <property type="entry name" value="TPR_REGION"/>
    <property type="match status" value="1"/>
</dbReference>
<dbReference type="AlphaFoldDB" id="E2A4Y8"/>
<evidence type="ECO:0000313" key="7">
    <source>
        <dbReference type="EMBL" id="EFN71505.1"/>
    </source>
</evidence>
<keyword evidence="8" id="KW-1185">Reference proteome</keyword>
<sequence length="446" mass="51109">MAKHISDPAAGFRLEDLIGEEGVTFEIGEDYVGEDNDDEEFSFSPFVHFSNEEMLNMLNMNGFEDENDGDDEKGSVSLYGMSFEKLKAKMTSLTIDQKVMKYVKQKGVGEVVPANGQITFHYIGYFEDRDEPFDSTYSSGKPRTLRLGQGYIIPGLEIGISTMQKHEIAIFLIHPDLAYKAFGCPPRIPPNEEVVFVVHLIDYLDDGSADTYQNLQTEEKQSFRHIKEPMLHMFVAAKDTCRKLNFKRAIREYKRIIDCLENVQLKDNSEEEEMNELLLRAYSNLGICYNKIDLPRLACMACGRVPIPTAKSHYNFGKALLNLGEYDEAMKKLRKAYTLEPSNEEIGKVIQQTNVKQRQYLEIEKKLWKNCFKPGEKQKINEFRNVMRDFCETIISDSTVSRLSLPEGLTEEELQLVREEAAALGLNVITNIRYGKEIVYLQKSKV</sequence>
<dbReference type="PROSITE" id="PS50005">
    <property type="entry name" value="TPR"/>
    <property type="match status" value="1"/>
</dbReference>
<evidence type="ECO:0000256" key="1">
    <source>
        <dbReference type="ARBA" id="ARBA00009648"/>
    </source>
</evidence>
<evidence type="ECO:0000256" key="5">
    <source>
        <dbReference type="PROSITE-ProRule" id="PRU00339"/>
    </source>
</evidence>
<dbReference type="GO" id="GO:0003755">
    <property type="term" value="F:peptidyl-prolyl cis-trans isomerase activity"/>
    <property type="evidence" value="ECO:0007669"/>
    <property type="project" value="UniProtKB-KW"/>
</dbReference>
<evidence type="ECO:0000259" key="6">
    <source>
        <dbReference type="PROSITE" id="PS50059"/>
    </source>
</evidence>
<dbReference type="PROSITE" id="PS50059">
    <property type="entry name" value="FKBP_PPIASE"/>
    <property type="match status" value="1"/>
</dbReference>
<protein>
    <recommendedName>
        <fullName evidence="4">peptidylprolyl isomerase</fullName>
        <ecNumber evidence="4">5.2.1.8</ecNumber>
    </recommendedName>
</protein>
<comment type="similarity">
    <text evidence="1">Belongs to the FKBP6 family.</text>
</comment>
<feature type="domain" description="PPIase FKBP-type" evidence="6">
    <location>
        <begin position="115"/>
        <end position="204"/>
    </location>
</feature>
<keyword evidence="3 5" id="KW-0802">TPR repeat</keyword>
<keyword evidence="4" id="KW-0413">Isomerase</keyword>
<proteinExistence type="inferred from homology"/>
<name>E2A4Y8_CAMFO</name>
<dbReference type="GO" id="GO:0051879">
    <property type="term" value="F:Hsp90 protein binding"/>
    <property type="evidence" value="ECO:0007669"/>
    <property type="project" value="TreeGrafter"/>
</dbReference>
<dbReference type="OMA" id="KHEIAIF"/>
<dbReference type="Proteomes" id="UP000000311">
    <property type="component" value="Unassembled WGS sequence"/>
</dbReference>
<dbReference type="InterPro" id="IPR001179">
    <property type="entry name" value="PPIase_FKBP_dom"/>
</dbReference>
<dbReference type="Gene3D" id="3.10.50.40">
    <property type="match status" value="1"/>
</dbReference>
<dbReference type="InterPro" id="IPR046357">
    <property type="entry name" value="PPIase_dom_sf"/>
</dbReference>
<dbReference type="FunCoup" id="E2A4Y8">
    <property type="interactions" value="93"/>
</dbReference>
<dbReference type="EC" id="5.2.1.8" evidence="4"/>
<dbReference type="Pfam" id="PF13181">
    <property type="entry name" value="TPR_8"/>
    <property type="match status" value="1"/>
</dbReference>
<dbReference type="SUPFAM" id="SSF54534">
    <property type="entry name" value="FKBP-like"/>
    <property type="match status" value="1"/>
</dbReference>